<name>A0A914XXW6_9BILA</name>
<proteinExistence type="predicted"/>
<reference evidence="4" key="1">
    <citation type="submission" date="2022-11" db="UniProtKB">
        <authorList>
            <consortium name="WormBaseParasite"/>
        </authorList>
    </citation>
    <scope>IDENTIFICATION</scope>
</reference>
<keyword evidence="2" id="KW-0812">Transmembrane</keyword>
<feature type="region of interest" description="Disordered" evidence="1">
    <location>
        <begin position="20"/>
        <end position="70"/>
    </location>
</feature>
<dbReference type="Proteomes" id="UP000887577">
    <property type="component" value="Unplaced"/>
</dbReference>
<evidence type="ECO:0000313" key="4">
    <source>
        <dbReference type="WBParaSite" id="PSU_v2.g12787.t1"/>
    </source>
</evidence>
<evidence type="ECO:0000313" key="3">
    <source>
        <dbReference type="Proteomes" id="UP000887577"/>
    </source>
</evidence>
<protein>
    <submittedName>
        <fullName evidence="4">Uncharacterized protein</fullName>
    </submittedName>
</protein>
<dbReference type="AlphaFoldDB" id="A0A914XXW6"/>
<dbReference type="WBParaSite" id="PSU_v2.g12787.t1">
    <property type="protein sequence ID" value="PSU_v2.g12787.t1"/>
    <property type="gene ID" value="PSU_v2.g12787"/>
</dbReference>
<evidence type="ECO:0000256" key="2">
    <source>
        <dbReference type="SAM" id="Phobius"/>
    </source>
</evidence>
<sequence>MRFITFNVYDTTSSLKSEEYYDDREGRKTTSIPVVKLLDDDDSDSDEKDKDKTKKVFSSQEDLKETPPDFFYSSARFETTTYRSAIDDKSQTKSKSSSSNYWSPKPVNIDFVSNPINGGEPKPSEASSFTINPNQLLSTIFRIPEVFPTVSISPDPTTESVNVDFGSSVEILSPTSSEEDDDFFDDNETTWITKTVTPKNIKVAVENSTMPSFKKKILETNKTKPKSILSSTSKPVVTTTTPDKLLKSANQSEDKVVQLLGSYEVSNSSEVILDNSFFNETKEIFQKTVPDFILSKEKTEEEAAITPHPKVKEHQVTTVIPIKKKPDILYHNYRKFSSKENAKPYLSGTKIHIIPIQHYSKEEFQESLPEIAKSDKNDEENRDEIEKSNENTLSFSPQLEPFDISYPLNTAPTEIPVNPKPFDSTANYDNSEKEEIELFDTTSLKWIIIGYFILFITALGIIVYLLIAIITKKCKRRRKSYIISG</sequence>
<keyword evidence="3" id="KW-1185">Reference proteome</keyword>
<organism evidence="3 4">
    <name type="scientific">Panagrolaimus superbus</name>
    <dbReference type="NCBI Taxonomy" id="310955"/>
    <lineage>
        <taxon>Eukaryota</taxon>
        <taxon>Metazoa</taxon>
        <taxon>Ecdysozoa</taxon>
        <taxon>Nematoda</taxon>
        <taxon>Chromadorea</taxon>
        <taxon>Rhabditida</taxon>
        <taxon>Tylenchina</taxon>
        <taxon>Panagrolaimomorpha</taxon>
        <taxon>Panagrolaimoidea</taxon>
        <taxon>Panagrolaimidae</taxon>
        <taxon>Panagrolaimus</taxon>
    </lineage>
</organism>
<keyword evidence="2" id="KW-1133">Transmembrane helix</keyword>
<keyword evidence="2" id="KW-0472">Membrane</keyword>
<accession>A0A914XXW6</accession>
<evidence type="ECO:0000256" key="1">
    <source>
        <dbReference type="SAM" id="MobiDB-lite"/>
    </source>
</evidence>
<feature type="transmembrane region" description="Helical" evidence="2">
    <location>
        <begin position="446"/>
        <end position="470"/>
    </location>
</feature>